<proteinExistence type="predicted"/>
<dbReference type="OrthoDB" id="10307204at2759"/>
<keyword evidence="2" id="KW-1185">Reference proteome</keyword>
<evidence type="ECO:0000313" key="2">
    <source>
        <dbReference type="Proteomes" id="UP000077266"/>
    </source>
</evidence>
<dbReference type="InParanoid" id="A0A165FES6"/>
<protein>
    <submittedName>
        <fullName evidence="1">Uncharacterized protein</fullName>
    </submittedName>
</protein>
<accession>A0A165FES6</accession>
<organism evidence="1 2">
    <name type="scientific">Exidia glandulosa HHB12029</name>
    <dbReference type="NCBI Taxonomy" id="1314781"/>
    <lineage>
        <taxon>Eukaryota</taxon>
        <taxon>Fungi</taxon>
        <taxon>Dikarya</taxon>
        <taxon>Basidiomycota</taxon>
        <taxon>Agaricomycotina</taxon>
        <taxon>Agaricomycetes</taxon>
        <taxon>Auriculariales</taxon>
        <taxon>Exidiaceae</taxon>
        <taxon>Exidia</taxon>
    </lineage>
</organism>
<sequence>MCWNQIIYACKHSHPSFSLTCKCATRGNDVATSIRCRPACPGPTPAERAAAANISAVS</sequence>
<reference evidence="1 2" key="1">
    <citation type="journal article" date="2016" name="Mol. Biol. Evol.">
        <title>Comparative Genomics of Early-Diverging Mushroom-Forming Fungi Provides Insights into the Origins of Lignocellulose Decay Capabilities.</title>
        <authorList>
            <person name="Nagy L.G."/>
            <person name="Riley R."/>
            <person name="Tritt A."/>
            <person name="Adam C."/>
            <person name="Daum C."/>
            <person name="Floudas D."/>
            <person name="Sun H."/>
            <person name="Yadav J.S."/>
            <person name="Pangilinan J."/>
            <person name="Larsson K.H."/>
            <person name="Matsuura K."/>
            <person name="Barry K."/>
            <person name="Labutti K."/>
            <person name="Kuo R."/>
            <person name="Ohm R.A."/>
            <person name="Bhattacharya S.S."/>
            <person name="Shirouzu T."/>
            <person name="Yoshinaga Y."/>
            <person name="Martin F.M."/>
            <person name="Grigoriev I.V."/>
            <person name="Hibbett D.S."/>
        </authorList>
    </citation>
    <scope>NUCLEOTIDE SEQUENCE [LARGE SCALE GENOMIC DNA]</scope>
    <source>
        <strain evidence="1 2">HHB12029</strain>
    </source>
</reference>
<dbReference type="AlphaFoldDB" id="A0A165FES6"/>
<gene>
    <name evidence="1" type="ORF">EXIGLDRAFT_722136</name>
</gene>
<name>A0A165FES6_EXIGL</name>
<dbReference type="Proteomes" id="UP000077266">
    <property type="component" value="Unassembled WGS sequence"/>
</dbReference>
<dbReference type="EMBL" id="KV426087">
    <property type="protein sequence ID" value="KZV88875.1"/>
    <property type="molecule type" value="Genomic_DNA"/>
</dbReference>
<evidence type="ECO:0000313" key="1">
    <source>
        <dbReference type="EMBL" id="KZV88875.1"/>
    </source>
</evidence>